<reference evidence="2 3" key="1">
    <citation type="submission" date="2017-11" db="EMBL/GenBank/DDBJ databases">
        <title>Genomic Encyclopedia of Archaeal and Bacterial Type Strains, Phase II (KMG-II): From Individual Species to Whole Genera.</title>
        <authorList>
            <person name="Goeker M."/>
        </authorList>
    </citation>
    <scope>NUCLEOTIDE SEQUENCE [LARGE SCALE GENOMIC DNA]</scope>
    <source>
        <strain evidence="2 3">DSM 11115</strain>
    </source>
</reference>
<name>A0A2M9BQX7_9BACT</name>
<dbReference type="Proteomes" id="UP000228535">
    <property type="component" value="Unassembled WGS sequence"/>
</dbReference>
<gene>
    <name evidence="2" type="ORF">CLV45_1773</name>
</gene>
<accession>A0A2M9BQX7</accession>
<evidence type="ECO:0000313" key="2">
    <source>
        <dbReference type="EMBL" id="PJJ60348.1"/>
    </source>
</evidence>
<keyword evidence="3" id="KW-1185">Reference proteome</keyword>
<sequence length="395" mass="45734">MLSIRYIPAIVPAPILVPLIRNAMSADSNQPPATPRSEDEVLADPRLHEWLQRYHPLFHESCLKSYAQLLHELHHHGKNYEASLEYLLHQHDKAAAEALWLLQHQKLFDLECQWRAGLVAVPGAQLSSNFEDWHDDIQACPVLSPISDDEVAVLDAFLAESDEPDALDLGNPTHDFWLHRRYPHMRDADWDEQQDLTEFTQFWDQHRGTGYLRQLPDPRGEQEAHYEMAARAEQRRRNPPPPAAAADPRPHVPTYGAEFDDLAREWLRRFEPAVNLRQFEAKLQMAERLEGNDDTDLEVALERLKDAGPGLVPIQAHADWRQGIIEASNRYYLDQVRAALPHVYDAYCQREQLGIRQAPVAERRRRKRAATHFDWQQEIIREGRRALGEPDDLDF</sequence>
<evidence type="ECO:0000256" key="1">
    <source>
        <dbReference type="SAM" id="MobiDB-lite"/>
    </source>
</evidence>
<organism evidence="2 3">
    <name type="scientific">Hymenobacter chitinivorans DSM 11115</name>
    <dbReference type="NCBI Taxonomy" id="1121954"/>
    <lineage>
        <taxon>Bacteria</taxon>
        <taxon>Pseudomonadati</taxon>
        <taxon>Bacteroidota</taxon>
        <taxon>Cytophagia</taxon>
        <taxon>Cytophagales</taxon>
        <taxon>Hymenobacteraceae</taxon>
        <taxon>Hymenobacter</taxon>
    </lineage>
</organism>
<dbReference type="AlphaFoldDB" id="A0A2M9BQX7"/>
<proteinExistence type="predicted"/>
<protein>
    <submittedName>
        <fullName evidence="2">Uncharacterized protein</fullName>
    </submittedName>
</protein>
<comment type="caution">
    <text evidence="2">The sequence shown here is derived from an EMBL/GenBank/DDBJ whole genome shotgun (WGS) entry which is preliminary data.</text>
</comment>
<feature type="region of interest" description="Disordered" evidence="1">
    <location>
        <begin position="233"/>
        <end position="253"/>
    </location>
</feature>
<evidence type="ECO:0000313" key="3">
    <source>
        <dbReference type="Proteomes" id="UP000228535"/>
    </source>
</evidence>
<dbReference type="EMBL" id="PGFA01000001">
    <property type="protein sequence ID" value="PJJ60348.1"/>
    <property type="molecule type" value="Genomic_DNA"/>
</dbReference>